<dbReference type="SUPFAM" id="SSF101936">
    <property type="entry name" value="DNA-binding pseudobarrel domain"/>
    <property type="match status" value="1"/>
</dbReference>
<dbReference type="GO" id="GO:0005634">
    <property type="term" value="C:nucleus"/>
    <property type="evidence" value="ECO:0007669"/>
    <property type="project" value="UniProtKB-SubCell"/>
</dbReference>
<name>A0A165ZEP4_DAUCS</name>
<dbReference type="AlphaFoldDB" id="A0A165ZEP4"/>
<proteinExistence type="predicted"/>
<evidence type="ECO:0000256" key="1">
    <source>
        <dbReference type="ARBA" id="ARBA00004123"/>
    </source>
</evidence>
<feature type="region of interest" description="Disordered" evidence="6">
    <location>
        <begin position="73"/>
        <end position="98"/>
    </location>
</feature>
<organism evidence="7 8">
    <name type="scientific">Daucus carota subsp. sativus</name>
    <name type="common">Carrot</name>
    <dbReference type="NCBI Taxonomy" id="79200"/>
    <lineage>
        <taxon>Eukaryota</taxon>
        <taxon>Viridiplantae</taxon>
        <taxon>Streptophyta</taxon>
        <taxon>Embryophyta</taxon>
        <taxon>Tracheophyta</taxon>
        <taxon>Spermatophyta</taxon>
        <taxon>Magnoliopsida</taxon>
        <taxon>eudicotyledons</taxon>
        <taxon>Gunneridae</taxon>
        <taxon>Pentapetalae</taxon>
        <taxon>asterids</taxon>
        <taxon>campanulids</taxon>
        <taxon>Apiales</taxon>
        <taxon>Apiaceae</taxon>
        <taxon>Apioideae</taxon>
        <taxon>Scandiceae</taxon>
        <taxon>Daucinae</taxon>
        <taxon>Daucus</taxon>
        <taxon>Daucus sect. Daucus</taxon>
    </lineage>
</organism>
<evidence type="ECO:0000256" key="4">
    <source>
        <dbReference type="ARBA" id="ARBA00023163"/>
    </source>
</evidence>
<evidence type="ECO:0000313" key="7">
    <source>
        <dbReference type="EMBL" id="WOG90576.1"/>
    </source>
</evidence>
<keyword evidence="8" id="KW-1185">Reference proteome</keyword>
<evidence type="ECO:0000256" key="3">
    <source>
        <dbReference type="ARBA" id="ARBA00023125"/>
    </source>
</evidence>
<evidence type="ECO:0000313" key="8">
    <source>
        <dbReference type="Proteomes" id="UP000077755"/>
    </source>
</evidence>
<dbReference type="InterPro" id="IPR015300">
    <property type="entry name" value="DNA-bd_pseudobarrel_sf"/>
</dbReference>
<keyword evidence="4" id="KW-0804">Transcription</keyword>
<dbReference type="Gene3D" id="2.40.330.10">
    <property type="entry name" value="DNA-binding pseudobarrel domain"/>
    <property type="match status" value="1"/>
</dbReference>
<sequence>MSEDHSNMTKDSEKKKTEFEKLVEVCQMALHLFKQTEFQQAMKQNNMTSSLRCSVPDENICSASFIKFKPPGMVSSGEQVSKRSCTTARGDEPSSSSYSCRYDRKRTVAEHDYLNDKKVWSSRSCRYNGKRTVAELDYLNDKKVWSSRSCRYNGKDRDDRKVFVDRKGKRKLRCYYDEEEEEEEDSDCPEKRRLCKNIMAKNKSVQVASLPLKFKNRIREMGGDDVKLIIQKHMFAADVAQGQNRFSIPINQVREDAKEFLTEEEISRVPMELPFIEPNLDLTRIVIRKWNYSGKSSSYALSGPWSAIRTRNNLQAGLEMQLWSFRVHGDLNLALVEVLRDNKQDHQVDGIARTSKINAESRDQQHDIAQFKSRNEADRDYGHVPRAAAAAAVSTHDQMDSVASTSKINAESRDQQDAIAQFKSTNEADRDGGHVLRDADAAAISTHDQMETID</sequence>
<comment type="subcellular location">
    <subcellularLocation>
        <location evidence="1">Nucleus</location>
    </subcellularLocation>
</comment>
<evidence type="ECO:0000256" key="5">
    <source>
        <dbReference type="ARBA" id="ARBA00023242"/>
    </source>
</evidence>
<accession>A0A165ZEP4</accession>
<evidence type="ECO:0000256" key="2">
    <source>
        <dbReference type="ARBA" id="ARBA00023015"/>
    </source>
</evidence>
<dbReference type="Proteomes" id="UP000077755">
    <property type="component" value="Chromosome 3"/>
</dbReference>
<dbReference type="Gramene" id="KZM99943">
    <property type="protein sequence ID" value="KZM99943"/>
    <property type="gene ID" value="DCAR_008698"/>
</dbReference>
<dbReference type="OMA" id="RKCHINS"/>
<dbReference type="PANTHER" id="PTHR31541">
    <property type="entry name" value="B3 DOMAIN PLANT PROTEIN-RELATED"/>
    <property type="match status" value="1"/>
</dbReference>
<dbReference type="Pfam" id="PF03754">
    <property type="entry name" value="At2g31720-like"/>
    <property type="match status" value="1"/>
</dbReference>
<reference evidence="7" key="2">
    <citation type="submission" date="2022-03" db="EMBL/GenBank/DDBJ databases">
        <title>Draft title - Genomic analysis of global carrot germplasm unveils the trajectory of domestication and the origin of high carotenoid orange carrot.</title>
        <authorList>
            <person name="Iorizzo M."/>
            <person name="Ellison S."/>
            <person name="Senalik D."/>
            <person name="Macko-Podgorni A."/>
            <person name="Grzebelus D."/>
            <person name="Bostan H."/>
            <person name="Rolling W."/>
            <person name="Curaba J."/>
            <person name="Simon P."/>
        </authorList>
    </citation>
    <scope>NUCLEOTIDE SEQUENCE</scope>
    <source>
        <tissue evidence="7">Leaf</tissue>
    </source>
</reference>
<feature type="compositionally biased region" description="Polar residues" evidence="6">
    <location>
        <begin position="76"/>
        <end position="98"/>
    </location>
</feature>
<keyword evidence="3" id="KW-0238">DNA-binding</keyword>
<reference evidence="7" key="1">
    <citation type="journal article" date="2016" name="Nat. Genet.">
        <title>A high-quality carrot genome assembly provides new insights into carotenoid accumulation and asterid genome evolution.</title>
        <authorList>
            <person name="Iorizzo M."/>
            <person name="Ellison S."/>
            <person name="Senalik D."/>
            <person name="Zeng P."/>
            <person name="Satapoomin P."/>
            <person name="Huang J."/>
            <person name="Bowman M."/>
            <person name="Iovene M."/>
            <person name="Sanseverino W."/>
            <person name="Cavagnaro P."/>
            <person name="Yildiz M."/>
            <person name="Macko-Podgorni A."/>
            <person name="Moranska E."/>
            <person name="Grzebelus E."/>
            <person name="Grzebelus D."/>
            <person name="Ashrafi H."/>
            <person name="Zheng Z."/>
            <person name="Cheng S."/>
            <person name="Spooner D."/>
            <person name="Van Deynze A."/>
            <person name="Simon P."/>
        </authorList>
    </citation>
    <scope>NUCLEOTIDE SEQUENCE</scope>
    <source>
        <tissue evidence="7">Leaf</tissue>
    </source>
</reference>
<keyword evidence="5" id="KW-0539">Nucleus</keyword>
<gene>
    <name evidence="7" type="ORF">DCAR_0309820</name>
</gene>
<dbReference type="EMBL" id="CP093345">
    <property type="protein sequence ID" value="WOG90576.1"/>
    <property type="molecule type" value="Genomic_DNA"/>
</dbReference>
<dbReference type="InterPro" id="IPR005508">
    <property type="entry name" value="At2g31720-like"/>
</dbReference>
<protein>
    <submittedName>
        <fullName evidence="7">Uncharacterized protein</fullName>
    </submittedName>
</protein>
<dbReference type="GO" id="GO:0003677">
    <property type="term" value="F:DNA binding"/>
    <property type="evidence" value="ECO:0007669"/>
    <property type="project" value="UniProtKB-KW"/>
</dbReference>
<evidence type="ECO:0000256" key="6">
    <source>
        <dbReference type="SAM" id="MobiDB-lite"/>
    </source>
</evidence>
<keyword evidence="2" id="KW-0805">Transcription regulation</keyword>
<feature type="region of interest" description="Disordered" evidence="6">
    <location>
        <begin position="393"/>
        <end position="415"/>
    </location>
</feature>
<dbReference type="PANTHER" id="PTHR31541:SF25">
    <property type="entry name" value="GAMMA-GLIADIN B"/>
    <property type="match status" value="1"/>
</dbReference>